<dbReference type="AlphaFoldDB" id="A0A5J6QPG3"/>
<dbReference type="Proteomes" id="UP000327179">
    <property type="component" value="Chromosome"/>
</dbReference>
<accession>A0A5J6QPG3</accession>
<dbReference type="InterPro" id="IPR004675">
    <property type="entry name" value="AhpD_core"/>
</dbReference>
<dbReference type="NCBIfam" id="TIGR00778">
    <property type="entry name" value="ahpD_dom"/>
    <property type="match status" value="1"/>
</dbReference>
<dbReference type="PANTHER" id="PTHR34846:SF10">
    <property type="entry name" value="CYTOPLASMIC PROTEIN"/>
    <property type="match status" value="1"/>
</dbReference>
<reference evidence="2 3" key="1">
    <citation type="submission" date="2019-08" db="EMBL/GenBank/DDBJ databases">
        <title>Whole-genome Sequencing of e-waste polymer degrading bacterium Pseudomonas sp. strain PE08.</title>
        <authorList>
            <person name="Kirdat K."/>
            <person name="Debbarma P."/>
            <person name="Narawade N."/>
            <person name="Suyal D."/>
            <person name="Thorat V."/>
            <person name="Shouche Y."/>
            <person name="Goel R."/>
            <person name="Yadav A."/>
        </authorList>
    </citation>
    <scope>NUCLEOTIDE SEQUENCE [LARGE SCALE GENOMIC DNA]</scope>
    <source>
        <strain evidence="2 3">PE08</strain>
    </source>
</reference>
<dbReference type="SUPFAM" id="SSF69118">
    <property type="entry name" value="AhpD-like"/>
    <property type="match status" value="1"/>
</dbReference>
<proteinExistence type="predicted"/>
<name>A0A5J6QPG3_9GAMM</name>
<evidence type="ECO:0000259" key="1">
    <source>
        <dbReference type="Pfam" id="PF02627"/>
    </source>
</evidence>
<dbReference type="RefSeq" id="WP_151135604.1">
    <property type="nucleotide sequence ID" value="NZ_CP043311.1"/>
</dbReference>
<evidence type="ECO:0000313" key="3">
    <source>
        <dbReference type="Proteomes" id="UP000327179"/>
    </source>
</evidence>
<evidence type="ECO:0000313" key="2">
    <source>
        <dbReference type="EMBL" id="QEY64197.1"/>
    </source>
</evidence>
<feature type="domain" description="Carboxymuconolactone decarboxylase-like" evidence="1">
    <location>
        <begin position="18"/>
        <end position="96"/>
    </location>
</feature>
<dbReference type="KEGG" id="plal:FXN65_19815"/>
<dbReference type="PANTHER" id="PTHR34846">
    <property type="entry name" value="4-CARBOXYMUCONOLACTONE DECARBOXYLASE FAMILY PROTEIN (AFU_ORTHOLOGUE AFUA_6G11590)"/>
    <property type="match status" value="1"/>
</dbReference>
<dbReference type="Pfam" id="PF02627">
    <property type="entry name" value="CMD"/>
    <property type="match status" value="1"/>
</dbReference>
<dbReference type="InterPro" id="IPR003779">
    <property type="entry name" value="CMD-like"/>
</dbReference>
<sequence>MSQASPLNYQQVIPDVINAMGEVHTPLDALGLERSLHHLVQLRASQLNQCAFCVKMHTREAREDGETSERLDRLVVWDHCNDFTPREKAALTWTEALTRLDRRTDYAALRTALREHFSEVEIGALTATVAMINLWNRIQISRH</sequence>
<protein>
    <submittedName>
        <fullName evidence="2">Carboxymuconolactone decarboxylase family protein</fullName>
    </submittedName>
</protein>
<dbReference type="EMBL" id="CP043311">
    <property type="protein sequence ID" value="QEY64197.1"/>
    <property type="molecule type" value="Genomic_DNA"/>
</dbReference>
<dbReference type="Gene3D" id="1.20.1290.10">
    <property type="entry name" value="AhpD-like"/>
    <property type="match status" value="1"/>
</dbReference>
<organism evidence="2 3">
    <name type="scientific">Metapseudomonas lalkuanensis</name>
    <dbReference type="NCBI Taxonomy" id="2604832"/>
    <lineage>
        <taxon>Bacteria</taxon>
        <taxon>Pseudomonadati</taxon>
        <taxon>Pseudomonadota</taxon>
        <taxon>Gammaproteobacteria</taxon>
        <taxon>Pseudomonadales</taxon>
        <taxon>Pseudomonadaceae</taxon>
        <taxon>Metapseudomonas</taxon>
    </lineage>
</organism>
<dbReference type="GO" id="GO:0051920">
    <property type="term" value="F:peroxiredoxin activity"/>
    <property type="evidence" value="ECO:0007669"/>
    <property type="project" value="InterPro"/>
</dbReference>
<keyword evidence="3" id="KW-1185">Reference proteome</keyword>
<dbReference type="InterPro" id="IPR029032">
    <property type="entry name" value="AhpD-like"/>
</dbReference>
<gene>
    <name evidence="2" type="ORF">FXN65_19815</name>
</gene>